<dbReference type="PANTHER" id="PTHR34597:SF1">
    <property type="entry name" value="HEME_HEMOPEXIN TRANSPORTER PROTEIN HUXB"/>
    <property type="match status" value="1"/>
</dbReference>
<dbReference type="GO" id="GO:0008320">
    <property type="term" value="F:protein transmembrane transporter activity"/>
    <property type="evidence" value="ECO:0007669"/>
    <property type="project" value="TreeGrafter"/>
</dbReference>
<comment type="caution">
    <text evidence="7">The sequence shown here is derived from an EMBL/GenBank/DDBJ whole genome shotgun (WGS) entry which is preliminary data.</text>
</comment>
<evidence type="ECO:0000259" key="5">
    <source>
        <dbReference type="Pfam" id="PF03865"/>
    </source>
</evidence>
<dbReference type="EMBL" id="NESP01000001">
    <property type="protein sequence ID" value="PUE58127.1"/>
    <property type="molecule type" value="Genomic_DNA"/>
</dbReference>
<feature type="domain" description="Polypeptide-transport-associated ShlB-type" evidence="6">
    <location>
        <begin position="75"/>
        <end position="147"/>
    </location>
</feature>
<dbReference type="PANTHER" id="PTHR34597">
    <property type="entry name" value="SLR1661 PROTEIN"/>
    <property type="match status" value="1"/>
</dbReference>
<dbReference type="Pfam" id="PF03865">
    <property type="entry name" value="ShlB"/>
    <property type="match status" value="1"/>
</dbReference>
<evidence type="ECO:0008006" key="9">
    <source>
        <dbReference type="Google" id="ProtNLM"/>
    </source>
</evidence>
<keyword evidence="8" id="KW-1185">Reference proteome</keyword>
<dbReference type="RefSeq" id="WP_108401355.1">
    <property type="nucleotide sequence ID" value="NZ_NESP01000001.1"/>
</dbReference>
<evidence type="ECO:0000256" key="1">
    <source>
        <dbReference type="ARBA" id="ARBA00022452"/>
    </source>
</evidence>
<name>A0A315FXP7_9BURK</name>
<dbReference type="Proteomes" id="UP000251341">
    <property type="component" value="Unassembled WGS sequence"/>
</dbReference>
<feature type="region of interest" description="Disordered" evidence="4">
    <location>
        <begin position="541"/>
        <end position="562"/>
    </location>
</feature>
<dbReference type="GO" id="GO:0098046">
    <property type="term" value="C:type V protein secretion system complex"/>
    <property type="evidence" value="ECO:0007669"/>
    <property type="project" value="TreeGrafter"/>
</dbReference>
<dbReference type="Gene3D" id="3.10.20.310">
    <property type="entry name" value="membrane protein fhac"/>
    <property type="match status" value="1"/>
</dbReference>
<evidence type="ECO:0000256" key="2">
    <source>
        <dbReference type="ARBA" id="ARBA00022692"/>
    </source>
</evidence>
<dbReference type="InterPro" id="IPR013686">
    <property type="entry name" value="Polypept-transport_assoc_ShlB"/>
</dbReference>
<dbReference type="GO" id="GO:0046819">
    <property type="term" value="P:protein secretion by the type V secretion system"/>
    <property type="evidence" value="ECO:0007669"/>
    <property type="project" value="TreeGrafter"/>
</dbReference>
<keyword evidence="1" id="KW-1134">Transmembrane beta strand</keyword>
<gene>
    <name evidence="7" type="ORF">B9Z44_00010</name>
</gene>
<evidence type="ECO:0000313" key="8">
    <source>
        <dbReference type="Proteomes" id="UP000251341"/>
    </source>
</evidence>
<dbReference type="InterPro" id="IPR051544">
    <property type="entry name" value="TPS_OM_transporter"/>
</dbReference>
<reference evidence="7 8" key="1">
    <citation type="submission" date="2017-04" db="EMBL/GenBank/DDBJ databases">
        <title>Unexpected and diverse lifestyles within the genus Limnohabitans.</title>
        <authorList>
            <person name="Kasalicky V."/>
            <person name="Mehrshad M."/>
            <person name="Andrei S.-A."/>
            <person name="Salcher M."/>
            <person name="Kratochvilova H."/>
            <person name="Simek K."/>
            <person name="Ghai R."/>
        </authorList>
    </citation>
    <scope>NUCLEOTIDE SEQUENCE [LARGE SCALE GENOMIC DNA]</scope>
    <source>
        <strain evidence="7 8">MWH-C5</strain>
    </source>
</reference>
<keyword evidence="3" id="KW-0998">Cell outer membrane</keyword>
<keyword evidence="2" id="KW-0812">Transmembrane</keyword>
<dbReference type="Gene3D" id="2.40.160.50">
    <property type="entry name" value="membrane protein fhac: a member of the omp85/tpsb transporter family"/>
    <property type="match status" value="1"/>
</dbReference>
<feature type="compositionally biased region" description="Polar residues" evidence="4">
    <location>
        <begin position="545"/>
        <end position="556"/>
    </location>
</feature>
<dbReference type="AlphaFoldDB" id="A0A315FXP7"/>
<dbReference type="Pfam" id="PF08479">
    <property type="entry name" value="POTRA_2"/>
    <property type="match status" value="1"/>
</dbReference>
<protein>
    <recommendedName>
        <fullName evidence="9">POTRA domain-containing protein</fullName>
    </recommendedName>
</protein>
<evidence type="ECO:0000313" key="7">
    <source>
        <dbReference type="EMBL" id="PUE58127.1"/>
    </source>
</evidence>
<proteinExistence type="predicted"/>
<dbReference type="InterPro" id="IPR005565">
    <property type="entry name" value="Hemolysn_activator_HlyB_C"/>
</dbReference>
<keyword evidence="1" id="KW-0472">Membrane</keyword>
<evidence type="ECO:0000259" key="6">
    <source>
        <dbReference type="Pfam" id="PF08479"/>
    </source>
</evidence>
<evidence type="ECO:0000256" key="4">
    <source>
        <dbReference type="SAM" id="MobiDB-lite"/>
    </source>
</evidence>
<sequence length="573" mass="62438">MEIYDPVLPKQAGRVLRAIEEKTDLPVTEWAEAITGTKIAEPKPRAAYAPGTVGAAMDKMLADKEAAEAAQALITLKSIKFQGVTILGDMELKGIVEPYIGTPMSYEQMLEIGMVVESYYRQNNYLARAILPPQDLTDGVLVVDVIESVFSKVEIEQELADLPNTQAHVTAIIEAQQHTGEPLNTKSLDRALALANDLPGMSVQGSLRQGREAGETELLLKLYQGRTRQAELTMDNGGSRSTGVMRLMATLNWFNPNDLADLLNVVAVHTQGSDYARLAYSMPVGTDGWRMGLNVSAMSYEVVVGEQGMVGAVGRAITKGMEWVYPLLRADDRSATVTLSADGKKFQNTSAQGLLMSDYEAKVMAAQVAGFYRDLNPGGGTGTYSLQIAHGSINLDGSLSQQTDATTVHTEGVFNKLRISGSWQQSLTTQTTAFVSYTGQLADKNLDSSEKMQLGGMNGVRAYPTGEGSGTDAQLVQFELRHSLESGINLTGFYDWGQLWLQHDPSYPGGPQHNRNTYKGFGASIGYTNDDGVNFKATWARRQGHNPNPTQTGNDQDGTRDRNRYWLQVTVPF</sequence>
<feature type="domain" description="Haemolysin activator HlyB C-terminal" evidence="5">
    <location>
        <begin position="214"/>
        <end position="503"/>
    </location>
</feature>
<evidence type="ECO:0000256" key="3">
    <source>
        <dbReference type="ARBA" id="ARBA00023237"/>
    </source>
</evidence>
<organism evidence="7 8">
    <name type="scientific">Limnohabitans curvus</name>
    <dbReference type="NCBI Taxonomy" id="323423"/>
    <lineage>
        <taxon>Bacteria</taxon>
        <taxon>Pseudomonadati</taxon>
        <taxon>Pseudomonadota</taxon>
        <taxon>Betaproteobacteria</taxon>
        <taxon>Burkholderiales</taxon>
        <taxon>Comamonadaceae</taxon>
        <taxon>Limnohabitans</taxon>
    </lineage>
</organism>
<accession>A0A315FXP7</accession>